<keyword evidence="2" id="KW-1185">Reference proteome</keyword>
<organism evidence="1 2">
    <name type="scientific">Pangasius djambal</name>
    <dbReference type="NCBI Taxonomy" id="1691987"/>
    <lineage>
        <taxon>Eukaryota</taxon>
        <taxon>Metazoa</taxon>
        <taxon>Chordata</taxon>
        <taxon>Craniata</taxon>
        <taxon>Vertebrata</taxon>
        <taxon>Euteleostomi</taxon>
        <taxon>Actinopterygii</taxon>
        <taxon>Neopterygii</taxon>
        <taxon>Teleostei</taxon>
        <taxon>Ostariophysi</taxon>
        <taxon>Siluriformes</taxon>
        <taxon>Pangasiidae</taxon>
        <taxon>Pangasius</taxon>
    </lineage>
</organism>
<protein>
    <submittedName>
        <fullName evidence="1">Uncharacterized protein</fullName>
    </submittedName>
</protein>
<evidence type="ECO:0000313" key="2">
    <source>
        <dbReference type="Proteomes" id="UP000830395"/>
    </source>
</evidence>
<reference evidence="1" key="1">
    <citation type="submission" date="2020-02" db="EMBL/GenBank/DDBJ databases">
        <title>Genome sequencing of the panga catfish, Pangasius djambal.</title>
        <authorList>
            <person name="Wen M."/>
            <person name="Zahm M."/>
            <person name="Roques C."/>
            <person name="Cabau C."/>
            <person name="Klopp C."/>
            <person name="Donnadieu C."/>
            <person name="Jouanno E."/>
            <person name="Avarre J.-C."/>
            <person name="Campet M."/>
            <person name="Ha T."/>
            <person name="Dugue R."/>
            <person name="Lampietro C."/>
            <person name="Louis A."/>
            <person name="Herpin A."/>
            <person name="Echchiki A."/>
            <person name="Berthelot C."/>
            <person name="Parey E."/>
            <person name="Roest-Crollius H."/>
            <person name="Braasch I."/>
            <person name="Postlethwait J.H."/>
            <person name="Bobe J."/>
            <person name="Montfort J."/>
            <person name="Bouchez O."/>
            <person name="Begum T."/>
            <person name="Schartl M."/>
            <person name="Gustiano R."/>
            <person name="Guiguen Y."/>
        </authorList>
    </citation>
    <scope>NUCLEOTIDE SEQUENCE</scope>
    <source>
        <strain evidence="1">Pdj_M5554</strain>
    </source>
</reference>
<gene>
    <name evidence="1" type="ORF">PDJAM_G00105120</name>
</gene>
<sequence>MAICAQSSSLFWLFSVQTVLLLCVSWPGTATLRFPHHYTMMHWASRIEKELEKVLPQVTGAHQMKTVSLTAWLLHLE</sequence>
<accession>A0ACC5Y2V8</accession>
<name>A0ACC5Y2V8_9TELE</name>
<proteinExistence type="predicted"/>
<dbReference type="Proteomes" id="UP000830395">
    <property type="component" value="Chromosome 2"/>
</dbReference>
<evidence type="ECO:0000313" key="1">
    <source>
        <dbReference type="EMBL" id="MCJ8729346.1"/>
    </source>
</evidence>
<comment type="caution">
    <text evidence="1">The sequence shown here is derived from an EMBL/GenBank/DDBJ whole genome shotgun (WGS) entry which is preliminary data.</text>
</comment>
<dbReference type="EMBL" id="CM040976">
    <property type="protein sequence ID" value="MCJ8729346.1"/>
    <property type="molecule type" value="Genomic_DNA"/>
</dbReference>